<dbReference type="PROSITE" id="PS50893">
    <property type="entry name" value="ABC_TRANSPORTER_2"/>
    <property type="match status" value="1"/>
</dbReference>
<keyword evidence="3" id="KW-1003">Cell membrane</keyword>
<dbReference type="PROSITE" id="PS50929">
    <property type="entry name" value="ABC_TM1F"/>
    <property type="match status" value="1"/>
</dbReference>
<evidence type="ECO:0000259" key="10">
    <source>
        <dbReference type="PROSITE" id="PS50893"/>
    </source>
</evidence>
<dbReference type="EMBL" id="CP016537">
    <property type="protein sequence ID" value="ANU15205.1"/>
    <property type="molecule type" value="Genomic_DNA"/>
</dbReference>
<evidence type="ECO:0000259" key="11">
    <source>
        <dbReference type="PROSITE" id="PS50929"/>
    </source>
</evidence>
<name>A0A1C7DUR7_9BACL</name>
<dbReference type="Proteomes" id="UP000092687">
    <property type="component" value="Chromosome"/>
</dbReference>
<accession>A0A1C7DUR7</accession>
<dbReference type="KEGG" id="phc:BBI08_15695"/>
<protein>
    <submittedName>
        <fullName evidence="12">Multidrug ABC transporter ATP-binding protein</fullName>
    </submittedName>
</protein>
<feature type="transmembrane region" description="Helical" evidence="9">
    <location>
        <begin position="130"/>
        <end position="149"/>
    </location>
</feature>
<evidence type="ECO:0000256" key="4">
    <source>
        <dbReference type="ARBA" id="ARBA00022692"/>
    </source>
</evidence>
<dbReference type="GO" id="GO:0016887">
    <property type="term" value="F:ATP hydrolysis activity"/>
    <property type="evidence" value="ECO:0007669"/>
    <property type="project" value="InterPro"/>
</dbReference>
<dbReference type="InterPro" id="IPR039421">
    <property type="entry name" value="Type_1_exporter"/>
</dbReference>
<feature type="transmembrane region" description="Helical" evidence="9">
    <location>
        <begin position="243"/>
        <end position="263"/>
    </location>
</feature>
<dbReference type="GO" id="GO:0005524">
    <property type="term" value="F:ATP binding"/>
    <property type="evidence" value="ECO:0007669"/>
    <property type="project" value="UniProtKB-KW"/>
</dbReference>
<feature type="domain" description="ABC transmembrane type-1" evidence="11">
    <location>
        <begin position="16"/>
        <end position="298"/>
    </location>
</feature>
<feature type="transmembrane region" description="Helical" evidence="9">
    <location>
        <begin position="155"/>
        <end position="178"/>
    </location>
</feature>
<organism evidence="12 13">
    <name type="scientific">Planococcus halocryophilus</name>
    <dbReference type="NCBI Taxonomy" id="1215089"/>
    <lineage>
        <taxon>Bacteria</taxon>
        <taxon>Bacillati</taxon>
        <taxon>Bacillota</taxon>
        <taxon>Bacilli</taxon>
        <taxon>Bacillales</taxon>
        <taxon>Caryophanaceae</taxon>
        <taxon>Planococcus</taxon>
    </lineage>
</organism>
<dbReference type="InterPro" id="IPR011527">
    <property type="entry name" value="ABC1_TM_dom"/>
</dbReference>
<dbReference type="RefSeq" id="WP_040850734.1">
    <property type="nucleotide sequence ID" value="NZ_CP016537.2"/>
</dbReference>
<feature type="transmembrane region" description="Helical" evidence="9">
    <location>
        <begin position="52"/>
        <end position="76"/>
    </location>
</feature>
<keyword evidence="13" id="KW-1185">Reference proteome</keyword>
<evidence type="ECO:0000256" key="7">
    <source>
        <dbReference type="ARBA" id="ARBA00022989"/>
    </source>
</evidence>
<evidence type="ECO:0000256" key="5">
    <source>
        <dbReference type="ARBA" id="ARBA00022741"/>
    </source>
</evidence>
<keyword evidence="8 9" id="KW-0472">Membrane</keyword>
<evidence type="ECO:0000256" key="8">
    <source>
        <dbReference type="ARBA" id="ARBA00023136"/>
    </source>
</evidence>
<comment type="subcellular location">
    <subcellularLocation>
        <location evidence="1">Cell membrane</location>
        <topology evidence="1">Multi-pass membrane protein</topology>
    </subcellularLocation>
</comment>
<dbReference type="InterPro" id="IPR027417">
    <property type="entry name" value="P-loop_NTPase"/>
</dbReference>
<evidence type="ECO:0000313" key="13">
    <source>
        <dbReference type="Proteomes" id="UP000092687"/>
    </source>
</evidence>
<keyword evidence="2" id="KW-0813">Transport</keyword>
<dbReference type="CDD" id="cd18548">
    <property type="entry name" value="ABC_6TM_Tm287_like"/>
    <property type="match status" value="1"/>
</dbReference>
<evidence type="ECO:0000256" key="6">
    <source>
        <dbReference type="ARBA" id="ARBA00022840"/>
    </source>
</evidence>
<dbReference type="SMART" id="SM00382">
    <property type="entry name" value="AAA"/>
    <property type="match status" value="1"/>
</dbReference>
<dbReference type="InterPro" id="IPR036640">
    <property type="entry name" value="ABC1_TM_sf"/>
</dbReference>
<feature type="domain" description="ABC transporter" evidence="10">
    <location>
        <begin position="331"/>
        <end position="566"/>
    </location>
</feature>
<evidence type="ECO:0000313" key="12">
    <source>
        <dbReference type="EMBL" id="ANU15205.1"/>
    </source>
</evidence>
<dbReference type="PANTHER" id="PTHR43394:SF1">
    <property type="entry name" value="ATP-BINDING CASSETTE SUB-FAMILY B MEMBER 10, MITOCHONDRIAL"/>
    <property type="match status" value="1"/>
</dbReference>
<gene>
    <name evidence="12" type="ORF">BBI08_15695</name>
</gene>
<dbReference type="FunFam" id="3.40.50.300:FF:000854">
    <property type="entry name" value="Multidrug ABC transporter ATP-binding protein"/>
    <property type="match status" value="1"/>
</dbReference>
<evidence type="ECO:0000256" key="1">
    <source>
        <dbReference type="ARBA" id="ARBA00004651"/>
    </source>
</evidence>
<dbReference type="SUPFAM" id="SSF90123">
    <property type="entry name" value="ABC transporter transmembrane region"/>
    <property type="match status" value="1"/>
</dbReference>
<dbReference type="FunFam" id="1.20.1560.10:FF:000040">
    <property type="entry name" value="Multidrug ABC transporter ATP-binding protein"/>
    <property type="match status" value="1"/>
</dbReference>
<dbReference type="GO" id="GO:0015421">
    <property type="term" value="F:ABC-type oligopeptide transporter activity"/>
    <property type="evidence" value="ECO:0007669"/>
    <property type="project" value="TreeGrafter"/>
</dbReference>
<dbReference type="OrthoDB" id="9770415at2"/>
<dbReference type="PROSITE" id="PS00211">
    <property type="entry name" value="ABC_TRANSPORTER_1"/>
    <property type="match status" value="1"/>
</dbReference>
<dbReference type="InterPro" id="IPR003439">
    <property type="entry name" value="ABC_transporter-like_ATP-bd"/>
</dbReference>
<dbReference type="Gene3D" id="3.40.50.300">
    <property type="entry name" value="P-loop containing nucleotide triphosphate hydrolases"/>
    <property type="match status" value="1"/>
</dbReference>
<keyword evidence="4 9" id="KW-0812">Transmembrane</keyword>
<dbReference type="AlphaFoldDB" id="A0A1C7DUR7"/>
<evidence type="ECO:0000256" key="3">
    <source>
        <dbReference type="ARBA" id="ARBA00022475"/>
    </source>
</evidence>
<reference evidence="12" key="1">
    <citation type="submission" date="2016-10" db="EMBL/GenBank/DDBJ databases">
        <authorList>
            <person name="de Groot N.N."/>
        </authorList>
    </citation>
    <scope>NUCLEOTIDE SEQUENCE</scope>
    <source>
        <strain evidence="12">DSM 24743</strain>
    </source>
</reference>
<dbReference type="InterPro" id="IPR003593">
    <property type="entry name" value="AAA+_ATPase"/>
</dbReference>
<dbReference type="STRING" id="1215089.BBI08_15695"/>
<keyword evidence="5" id="KW-0547">Nucleotide-binding</keyword>
<sequence length="574" mass="63275">MIKVLKNLSPYKWIVWGVVALVFAQSMAELFLPTLMADIIDNGVVKGNIPYIWEIGGWMLLVSAIGAVAAVFASFYSSKAAMGLGRDLRQKVFKHVGQFSLQEFDEVGTASLITRTTNDINQIQQVTIMMLRMVISAPIMLVGGIIMAVSKDAKLSLVIIGAMPVLVIAVMLILKYGIPLFQQVQKRLDGLNLVVRENLTGIRVIRAFNRETEEKARLQKANRELADVSIRVNKVMAFMMPTMMLVMNMTVVAVIWFGGIRISNGAMQIGDLMAFIQYVMMIMFALLMASFMFVMVPRAAVSAKRINEVLEMQPAFKDDGTVKADRSRGTLEFENVTFHYPGAEEPALSNISFTAKPGEITALIGGTGSGKTTLVNLVPRFYEANSGTIRVNGVDIREASQQEIRSKIGFVPQKSVLFTGTIAENIRFGKQDASDQEMKRAASTAQATEFIDQIKGGYTAPIEQGGSNLSGGQKQRLSIARALIRKPDLYIFDDSFSALDFKTDAKLRRALKDETKNATVLLVAQRVSTVVDADRIIVLEKGKMVGMGTHKELLESNEVYREIALSQLSEEEIA</sequence>
<dbReference type="SUPFAM" id="SSF52540">
    <property type="entry name" value="P-loop containing nucleoside triphosphate hydrolases"/>
    <property type="match status" value="1"/>
</dbReference>
<dbReference type="InterPro" id="IPR017871">
    <property type="entry name" value="ABC_transporter-like_CS"/>
</dbReference>
<dbReference type="GO" id="GO:0005886">
    <property type="term" value="C:plasma membrane"/>
    <property type="evidence" value="ECO:0007669"/>
    <property type="project" value="UniProtKB-SubCell"/>
</dbReference>
<dbReference type="PANTHER" id="PTHR43394">
    <property type="entry name" value="ATP-DEPENDENT PERMEASE MDL1, MITOCHONDRIAL"/>
    <property type="match status" value="1"/>
</dbReference>
<feature type="transmembrane region" description="Helical" evidence="9">
    <location>
        <begin position="275"/>
        <end position="296"/>
    </location>
</feature>
<evidence type="ECO:0000256" key="9">
    <source>
        <dbReference type="SAM" id="Phobius"/>
    </source>
</evidence>
<dbReference type="Gene3D" id="1.20.1560.10">
    <property type="entry name" value="ABC transporter type 1, transmembrane domain"/>
    <property type="match status" value="1"/>
</dbReference>
<proteinExistence type="predicted"/>
<keyword evidence="7 9" id="KW-1133">Transmembrane helix</keyword>
<dbReference type="Pfam" id="PF00664">
    <property type="entry name" value="ABC_membrane"/>
    <property type="match status" value="1"/>
</dbReference>
<dbReference type="Pfam" id="PF00005">
    <property type="entry name" value="ABC_tran"/>
    <property type="match status" value="1"/>
</dbReference>
<evidence type="ECO:0000256" key="2">
    <source>
        <dbReference type="ARBA" id="ARBA00022448"/>
    </source>
</evidence>
<keyword evidence="6 12" id="KW-0067">ATP-binding</keyword>